<accession>V2WVP5</accession>
<gene>
    <name evidence="3" type="ORF">Moror_9961</name>
</gene>
<feature type="region of interest" description="Disordered" evidence="1">
    <location>
        <begin position="260"/>
        <end position="282"/>
    </location>
</feature>
<reference evidence="3 4" key="1">
    <citation type="journal article" date="2014" name="BMC Genomics">
        <title>Genome and secretome analysis of the hemibiotrophic fungal pathogen, Moniliophthora roreri, which causes frosty pod rot disease of cacao: mechanisms of the biotrophic and necrotrophic phases.</title>
        <authorList>
            <person name="Meinhardt L.W."/>
            <person name="Costa G.G.L."/>
            <person name="Thomazella D.P.T."/>
            <person name="Teixeira P.J.P.L."/>
            <person name="Carazzolle M.F."/>
            <person name="Schuster S.C."/>
            <person name="Carlson J.E."/>
            <person name="Guiltinan M.J."/>
            <person name="Mieczkowski P."/>
            <person name="Farmer A."/>
            <person name="Ramaraj T."/>
            <person name="Crozier J."/>
            <person name="Davis R.E."/>
            <person name="Shao J."/>
            <person name="Melnick R.L."/>
            <person name="Pereira G.A.G."/>
            <person name="Bailey B.A."/>
        </authorList>
    </citation>
    <scope>NUCLEOTIDE SEQUENCE [LARGE SCALE GENOMIC DNA]</scope>
    <source>
        <strain evidence="3 4">MCA 2997</strain>
    </source>
</reference>
<evidence type="ECO:0000259" key="2">
    <source>
        <dbReference type="SMART" id="SM00479"/>
    </source>
</evidence>
<dbReference type="Proteomes" id="UP000017559">
    <property type="component" value="Unassembled WGS sequence"/>
</dbReference>
<organism evidence="3 4">
    <name type="scientific">Moniliophthora roreri (strain MCA 2997)</name>
    <name type="common">Cocoa frosty pod rot fungus</name>
    <name type="synonym">Crinipellis roreri</name>
    <dbReference type="NCBI Taxonomy" id="1381753"/>
    <lineage>
        <taxon>Eukaryota</taxon>
        <taxon>Fungi</taxon>
        <taxon>Dikarya</taxon>
        <taxon>Basidiomycota</taxon>
        <taxon>Agaricomycotina</taxon>
        <taxon>Agaricomycetes</taxon>
        <taxon>Agaricomycetidae</taxon>
        <taxon>Agaricales</taxon>
        <taxon>Marasmiineae</taxon>
        <taxon>Marasmiaceae</taxon>
        <taxon>Moniliophthora</taxon>
    </lineage>
</organism>
<dbReference type="OrthoDB" id="7692185at2759"/>
<keyword evidence="3" id="KW-0269">Exonuclease</keyword>
<dbReference type="SUPFAM" id="SSF53098">
    <property type="entry name" value="Ribonuclease H-like"/>
    <property type="match status" value="1"/>
</dbReference>
<dbReference type="KEGG" id="mrr:Moror_9961"/>
<sequence>MSDHSNYKRRRLEGEIEEGEPDPVEKMMQYYLPTSQVQRQAIRRRIYELERNETIQSYITDNLVLTRPLVAFDLETTGLYPQGGPAPYIISMSFIKIFPGSSHRIHVFKSGNLRDWDGSVYVRCTEPSDPDALKIHCIEPSHLKHLPSFHDYARDLHQFLRGCDITGFNINMFDTPVLTEEFKRAGITWQPLRAVDTKFLYNTICEKRGSLQDAHKEFVGEYFAGAHNAEADTIATLRLLYGMVAKEQRLRMAVERILRPTPPPRRAVGPTRSSPALLGGRT</sequence>
<evidence type="ECO:0000256" key="1">
    <source>
        <dbReference type="SAM" id="MobiDB-lite"/>
    </source>
</evidence>
<evidence type="ECO:0000313" key="3">
    <source>
        <dbReference type="EMBL" id="ESK85637.1"/>
    </source>
</evidence>
<dbReference type="CDD" id="cd06127">
    <property type="entry name" value="DEDDh"/>
    <property type="match status" value="1"/>
</dbReference>
<keyword evidence="3" id="KW-0540">Nuclease</keyword>
<dbReference type="GO" id="GO:0004527">
    <property type="term" value="F:exonuclease activity"/>
    <property type="evidence" value="ECO:0007669"/>
    <property type="project" value="UniProtKB-KW"/>
</dbReference>
<feature type="domain" description="Exonuclease" evidence="2">
    <location>
        <begin position="68"/>
        <end position="249"/>
    </location>
</feature>
<dbReference type="HOGENOM" id="CLU_987273_0_0_1"/>
<comment type="caution">
    <text evidence="3">The sequence shown here is derived from an EMBL/GenBank/DDBJ whole genome shotgun (WGS) entry which is preliminary data.</text>
</comment>
<dbReference type="InterPro" id="IPR036397">
    <property type="entry name" value="RNaseH_sf"/>
</dbReference>
<evidence type="ECO:0000313" key="4">
    <source>
        <dbReference type="Proteomes" id="UP000017559"/>
    </source>
</evidence>
<keyword evidence="4" id="KW-1185">Reference proteome</keyword>
<proteinExistence type="predicted"/>
<name>V2WVP5_MONRO</name>
<dbReference type="EMBL" id="AWSO01001042">
    <property type="protein sequence ID" value="ESK85637.1"/>
    <property type="molecule type" value="Genomic_DNA"/>
</dbReference>
<dbReference type="STRING" id="1381753.V2WVP5"/>
<dbReference type="GO" id="GO:0003676">
    <property type="term" value="F:nucleic acid binding"/>
    <property type="evidence" value="ECO:0007669"/>
    <property type="project" value="InterPro"/>
</dbReference>
<dbReference type="InterPro" id="IPR013520">
    <property type="entry name" value="Ribonucl_H"/>
</dbReference>
<dbReference type="SMART" id="SM00479">
    <property type="entry name" value="EXOIII"/>
    <property type="match status" value="1"/>
</dbReference>
<keyword evidence="3" id="KW-0378">Hydrolase</keyword>
<dbReference type="Gene3D" id="3.30.420.10">
    <property type="entry name" value="Ribonuclease H-like superfamily/Ribonuclease H"/>
    <property type="match status" value="1"/>
</dbReference>
<dbReference type="Pfam" id="PF00929">
    <property type="entry name" value="RNase_T"/>
    <property type="match status" value="1"/>
</dbReference>
<dbReference type="AlphaFoldDB" id="V2WVP5"/>
<protein>
    <submittedName>
        <fullName evidence="3">Exonuclease rnase t and dna polymerase iii</fullName>
    </submittedName>
</protein>
<dbReference type="InterPro" id="IPR012337">
    <property type="entry name" value="RNaseH-like_sf"/>
</dbReference>